<feature type="domain" description="Amidase" evidence="6">
    <location>
        <begin position="77"/>
        <end position="536"/>
    </location>
</feature>
<comment type="catalytic activity">
    <reaction evidence="1">
        <text>a monocarboxylic acid amide + H2O = a monocarboxylate + NH4(+)</text>
        <dbReference type="Rhea" id="RHEA:12020"/>
        <dbReference type="ChEBI" id="CHEBI:15377"/>
        <dbReference type="ChEBI" id="CHEBI:28938"/>
        <dbReference type="ChEBI" id="CHEBI:35757"/>
        <dbReference type="ChEBI" id="CHEBI:83628"/>
        <dbReference type="EC" id="3.5.1.4"/>
    </reaction>
</comment>
<evidence type="ECO:0000259" key="6">
    <source>
        <dbReference type="Pfam" id="PF01425"/>
    </source>
</evidence>
<dbReference type="AlphaFoldDB" id="A0A0G2EFZ5"/>
<accession>A0A0G2EFZ5</accession>
<dbReference type="PANTHER" id="PTHR46072">
    <property type="entry name" value="AMIDASE-RELATED-RELATED"/>
    <property type="match status" value="1"/>
</dbReference>
<dbReference type="EMBL" id="LCWF01000086">
    <property type="protein sequence ID" value="KKY21334.1"/>
    <property type="molecule type" value="Genomic_DNA"/>
</dbReference>
<dbReference type="Pfam" id="PF01425">
    <property type="entry name" value="Amidase"/>
    <property type="match status" value="1"/>
</dbReference>
<evidence type="ECO:0000256" key="1">
    <source>
        <dbReference type="ARBA" id="ARBA00001311"/>
    </source>
</evidence>
<evidence type="ECO:0000256" key="2">
    <source>
        <dbReference type="ARBA" id="ARBA00009199"/>
    </source>
</evidence>
<dbReference type="InterPro" id="IPR023631">
    <property type="entry name" value="Amidase_dom"/>
</dbReference>
<dbReference type="OrthoDB" id="6428749at2759"/>
<evidence type="ECO:0000313" key="8">
    <source>
        <dbReference type="Proteomes" id="UP000053317"/>
    </source>
</evidence>
<dbReference type="Proteomes" id="UP000053317">
    <property type="component" value="Unassembled WGS sequence"/>
</dbReference>
<protein>
    <recommendedName>
        <fullName evidence="3">amidase</fullName>
        <ecNumber evidence="3">3.5.1.4</ecNumber>
    </recommendedName>
</protein>
<comment type="similarity">
    <text evidence="2">Belongs to the amidase family.</text>
</comment>
<sequence length="550" mass="60408">MGWEELQEKCKAKKIAQRDAIPRDLILKESPPDSQTNVLDVPKQCGLLTSTELEITELDDVNELLARLANGTWSAVDVTSAYCKRAMIAHQLTNCLSEFWIKDALSQAHQLDESLRKTGPVGPLHGLPISLKDQFDVGGKENNMGLATWLGRISDEDASLVKILRAAGAVIYTRTNVPMTLMMPETVNHVYGRTVNPRNRTLTSGGSSGGEAALLALKGSPLGVGTDLGGSIRNPAALNNLYGLRPTMRRLPYLGASNTLLGQESIESSLGPIARSLAACSTFFKAIIDGAPWDYDPKVVEIKWREDMYQLKQLGGKGSKLCFGYYDYDGVVMPQPPVRRAIALTVEALKRAGHTVIEFPPLNHAEALSILQRTFASDNGEEFKRLFGESKEPLLPGIDDVSKFPPITVNEAWQLNLERDAFRRRYLDAWLATKQVSGTGRPIDGLICPVAPFPPPPHGQYIYAGYTCVFNVLDMPSAVVPVTFVDASVDLPDRAYIPKNELDKAVHEMYDSPDTFKDAPVGVQIVGRRWREEEVLGVANVVDEALQAVR</sequence>
<dbReference type="InterPro" id="IPR020556">
    <property type="entry name" value="Amidase_CS"/>
</dbReference>
<evidence type="ECO:0000313" key="7">
    <source>
        <dbReference type="EMBL" id="KKY21334.1"/>
    </source>
</evidence>
<dbReference type="PROSITE" id="PS00571">
    <property type="entry name" value="AMIDASES"/>
    <property type="match status" value="1"/>
</dbReference>
<dbReference type="SUPFAM" id="SSF75304">
    <property type="entry name" value="Amidase signature (AS) enzymes"/>
    <property type="match status" value="1"/>
</dbReference>
<feature type="active site" description="Charge relay system" evidence="5">
    <location>
        <position position="207"/>
    </location>
</feature>
<keyword evidence="8" id="KW-1185">Reference proteome</keyword>
<dbReference type="Gene3D" id="3.90.1300.10">
    <property type="entry name" value="Amidase signature (AS) domain"/>
    <property type="match status" value="1"/>
</dbReference>
<dbReference type="EC" id="3.5.1.4" evidence="3"/>
<gene>
    <name evidence="7" type="ORF">UCRPC4_g03770</name>
</gene>
<name>A0A0G2EFZ5_PHACM</name>
<dbReference type="InterPro" id="IPR036928">
    <property type="entry name" value="AS_sf"/>
</dbReference>
<reference evidence="7 8" key="1">
    <citation type="submission" date="2015-05" db="EMBL/GenBank/DDBJ databases">
        <title>Distinctive expansion of gene families associated with plant cell wall degradation and secondary metabolism in the genomes of grapevine trunk pathogens.</title>
        <authorList>
            <person name="Lawrence D.P."/>
            <person name="Travadon R."/>
            <person name="Rolshausen P.E."/>
            <person name="Baumgartner K."/>
        </authorList>
    </citation>
    <scope>NUCLEOTIDE SEQUENCE [LARGE SCALE GENOMIC DNA]</scope>
    <source>
        <strain evidence="7">UCRPC4</strain>
    </source>
</reference>
<feature type="active site" description="Acyl-ester intermediate" evidence="5">
    <location>
        <position position="231"/>
    </location>
</feature>
<evidence type="ECO:0000256" key="3">
    <source>
        <dbReference type="ARBA" id="ARBA00012922"/>
    </source>
</evidence>
<feature type="active site" description="Charge relay system" evidence="5">
    <location>
        <position position="132"/>
    </location>
</feature>
<evidence type="ECO:0000256" key="5">
    <source>
        <dbReference type="PIRSR" id="PIRSR001221-1"/>
    </source>
</evidence>
<reference evidence="7 8" key="2">
    <citation type="submission" date="2015-05" db="EMBL/GenBank/DDBJ databases">
        <authorList>
            <person name="Morales-Cruz A."/>
            <person name="Amrine K.C."/>
            <person name="Cantu D."/>
        </authorList>
    </citation>
    <scope>NUCLEOTIDE SEQUENCE [LARGE SCALE GENOMIC DNA]</scope>
    <source>
        <strain evidence="7">UCRPC4</strain>
    </source>
</reference>
<comment type="caution">
    <text evidence="7">The sequence shown here is derived from an EMBL/GenBank/DDBJ whole genome shotgun (WGS) entry which is preliminary data.</text>
</comment>
<proteinExistence type="inferred from homology"/>
<evidence type="ECO:0000256" key="4">
    <source>
        <dbReference type="ARBA" id="ARBA00022801"/>
    </source>
</evidence>
<dbReference type="GO" id="GO:0004040">
    <property type="term" value="F:amidase activity"/>
    <property type="evidence" value="ECO:0007669"/>
    <property type="project" value="UniProtKB-EC"/>
</dbReference>
<keyword evidence="4" id="KW-0378">Hydrolase</keyword>
<dbReference type="PIRSF" id="PIRSF001221">
    <property type="entry name" value="Amidase_fungi"/>
    <property type="match status" value="1"/>
</dbReference>
<organism evidence="7 8">
    <name type="scientific">Phaeomoniella chlamydospora</name>
    <name type="common">Phaeoacremonium chlamydosporum</name>
    <dbReference type="NCBI Taxonomy" id="158046"/>
    <lineage>
        <taxon>Eukaryota</taxon>
        <taxon>Fungi</taxon>
        <taxon>Dikarya</taxon>
        <taxon>Ascomycota</taxon>
        <taxon>Pezizomycotina</taxon>
        <taxon>Eurotiomycetes</taxon>
        <taxon>Chaetothyriomycetidae</taxon>
        <taxon>Phaeomoniellales</taxon>
        <taxon>Phaeomoniellaceae</taxon>
        <taxon>Phaeomoniella</taxon>
    </lineage>
</organism>